<dbReference type="PANTHER" id="PTHR12128:SF66">
    <property type="entry name" value="4-HYDROXY-2-OXOGLUTARATE ALDOLASE, MITOCHONDRIAL"/>
    <property type="match status" value="1"/>
</dbReference>
<proteinExistence type="inferred from homology"/>
<evidence type="ECO:0000256" key="2">
    <source>
        <dbReference type="PIRNR" id="PIRNR001365"/>
    </source>
</evidence>
<dbReference type="CDD" id="cd00408">
    <property type="entry name" value="DHDPS-like"/>
    <property type="match status" value="1"/>
</dbReference>
<evidence type="ECO:0000313" key="5">
    <source>
        <dbReference type="EMBL" id="KAG1295831.1"/>
    </source>
</evidence>
<evidence type="ECO:0000313" key="6">
    <source>
        <dbReference type="Proteomes" id="UP000716291"/>
    </source>
</evidence>
<keyword evidence="1 2" id="KW-0456">Lyase</keyword>
<protein>
    <recommendedName>
        <fullName evidence="7">Dihydrodipicolinate synthase</fullName>
    </recommendedName>
</protein>
<keyword evidence="6" id="KW-1185">Reference proteome</keyword>
<sequence>MASFIPYSVAMVTPFTKAGTLDVKSVPHVVRYYLDQNIPGLLVSGTTGEQHCMTIDERKQLYSLVGETAAGRCQLYAGVAAFKTEDAKELAQAAKEAGFSGIMLGFPPYRLPSQQEAELYVSEVAACVKELPIFLYNCPHQNGFDLEPETFVRIAKTVDNIYGLKETGNPENVNKVKAALEDASAYWFFSGSDLGFNNAFTTQGYTGLTSMAGNVYPDQVKSIVDHLLKNEIAQAKQIMEDIAPGIKLLEKAGMIQSIKYILRKRNVPVGYCPRPILDVSDEIKQALDETFFHAKINKIRESIV</sequence>
<dbReference type="Gene3D" id="3.20.20.70">
    <property type="entry name" value="Aldolase class I"/>
    <property type="match status" value="1"/>
</dbReference>
<dbReference type="SUPFAM" id="SSF51569">
    <property type="entry name" value="Aldolase"/>
    <property type="match status" value="1"/>
</dbReference>
<name>A0A9P6WVU7_RHIOR</name>
<dbReference type="PIRSF" id="PIRSF001365">
    <property type="entry name" value="DHDPS"/>
    <property type="match status" value="1"/>
</dbReference>
<evidence type="ECO:0000256" key="4">
    <source>
        <dbReference type="PIRSR" id="PIRSR001365-2"/>
    </source>
</evidence>
<dbReference type="Proteomes" id="UP000716291">
    <property type="component" value="Unassembled WGS sequence"/>
</dbReference>
<dbReference type="PRINTS" id="PR00146">
    <property type="entry name" value="DHPICSNTHASE"/>
</dbReference>
<evidence type="ECO:0000256" key="1">
    <source>
        <dbReference type="ARBA" id="ARBA00023239"/>
    </source>
</evidence>
<dbReference type="AlphaFoldDB" id="A0A9P6WVU7"/>
<dbReference type="InterPro" id="IPR002220">
    <property type="entry name" value="DapA-like"/>
</dbReference>
<evidence type="ECO:0000256" key="3">
    <source>
        <dbReference type="PIRSR" id="PIRSR001365-1"/>
    </source>
</evidence>
<dbReference type="SMART" id="SM01130">
    <property type="entry name" value="DHDPS"/>
    <property type="match status" value="1"/>
</dbReference>
<dbReference type="EMBL" id="JAANQT010005124">
    <property type="protein sequence ID" value="KAG1295831.1"/>
    <property type="molecule type" value="Genomic_DNA"/>
</dbReference>
<feature type="binding site" evidence="4">
    <location>
        <position position="47"/>
    </location>
    <ligand>
        <name>pyruvate</name>
        <dbReference type="ChEBI" id="CHEBI:15361"/>
    </ligand>
</feature>
<dbReference type="InterPro" id="IPR013785">
    <property type="entry name" value="Aldolase_TIM"/>
</dbReference>
<dbReference type="GO" id="GO:0008840">
    <property type="term" value="F:4-hydroxy-tetrahydrodipicolinate synthase activity"/>
    <property type="evidence" value="ECO:0007669"/>
    <property type="project" value="TreeGrafter"/>
</dbReference>
<comment type="similarity">
    <text evidence="2">Belongs to the DapA family.</text>
</comment>
<organism evidence="5 6">
    <name type="scientific">Rhizopus oryzae</name>
    <name type="common">Mucormycosis agent</name>
    <name type="synonym">Rhizopus arrhizus var. delemar</name>
    <dbReference type="NCBI Taxonomy" id="64495"/>
    <lineage>
        <taxon>Eukaryota</taxon>
        <taxon>Fungi</taxon>
        <taxon>Fungi incertae sedis</taxon>
        <taxon>Mucoromycota</taxon>
        <taxon>Mucoromycotina</taxon>
        <taxon>Mucoromycetes</taxon>
        <taxon>Mucorales</taxon>
        <taxon>Mucorineae</taxon>
        <taxon>Rhizopodaceae</taxon>
        <taxon>Rhizopus</taxon>
    </lineage>
</organism>
<feature type="active site" description="Schiff-base intermediate with substrate" evidence="3">
    <location>
        <position position="165"/>
    </location>
</feature>
<accession>A0A9P6WVU7</accession>
<comment type="caution">
    <text evidence="5">The sequence shown here is derived from an EMBL/GenBank/DDBJ whole genome shotgun (WGS) entry which is preliminary data.</text>
</comment>
<evidence type="ECO:0008006" key="7">
    <source>
        <dbReference type="Google" id="ProtNLM"/>
    </source>
</evidence>
<reference evidence="5" key="1">
    <citation type="journal article" date="2020" name="Microb. Genom.">
        <title>Genetic diversity of clinical and environmental Mucorales isolates obtained from an investigation of mucormycosis cases among solid organ transplant recipients.</title>
        <authorList>
            <person name="Nguyen M.H."/>
            <person name="Kaul D."/>
            <person name="Muto C."/>
            <person name="Cheng S.J."/>
            <person name="Richter R.A."/>
            <person name="Bruno V.M."/>
            <person name="Liu G."/>
            <person name="Beyhan S."/>
            <person name="Sundermann A.J."/>
            <person name="Mounaud S."/>
            <person name="Pasculle A.W."/>
            <person name="Nierman W.C."/>
            <person name="Driscoll E."/>
            <person name="Cumbie R."/>
            <person name="Clancy C.J."/>
            <person name="Dupont C.L."/>
        </authorList>
    </citation>
    <scope>NUCLEOTIDE SEQUENCE</scope>
    <source>
        <strain evidence="5">GL11</strain>
    </source>
</reference>
<dbReference type="Pfam" id="PF00701">
    <property type="entry name" value="DHDPS"/>
    <property type="match status" value="1"/>
</dbReference>
<gene>
    <name evidence="5" type="ORF">G6F64_013272</name>
</gene>
<feature type="active site" description="Proton donor/acceptor" evidence="3">
    <location>
        <position position="136"/>
    </location>
</feature>
<dbReference type="PANTHER" id="PTHR12128">
    <property type="entry name" value="DIHYDRODIPICOLINATE SYNTHASE"/>
    <property type="match status" value="1"/>
</dbReference>